<evidence type="ECO:0000313" key="2">
    <source>
        <dbReference type="Proteomes" id="UP000238220"/>
    </source>
</evidence>
<dbReference type="OrthoDB" id="8871616at2"/>
<dbReference type="AlphaFoldDB" id="A0A2S5TI15"/>
<reference evidence="1 2" key="1">
    <citation type="submission" date="2018-02" db="EMBL/GenBank/DDBJ databases">
        <title>Genome sequencing of Solimonas sp. HR-BB.</title>
        <authorList>
            <person name="Lee Y."/>
            <person name="Jeon C.O."/>
        </authorList>
    </citation>
    <scope>NUCLEOTIDE SEQUENCE [LARGE SCALE GENOMIC DNA]</scope>
    <source>
        <strain evidence="1 2">HR-BB</strain>
    </source>
</reference>
<evidence type="ECO:0000313" key="1">
    <source>
        <dbReference type="EMBL" id="PPE74587.1"/>
    </source>
</evidence>
<keyword evidence="2" id="KW-1185">Reference proteome</keyword>
<protein>
    <submittedName>
        <fullName evidence="1">Uncharacterized protein</fullName>
    </submittedName>
</protein>
<name>A0A2S5TI15_9GAMM</name>
<dbReference type="EMBL" id="PSNW01000003">
    <property type="protein sequence ID" value="PPE74587.1"/>
    <property type="molecule type" value="Genomic_DNA"/>
</dbReference>
<accession>A0A2S5TI15</accession>
<sequence length="901" mass="97080">MKISLTPSRGVMPRVAPQRLPPEAAQTALNARLLSGDLEAWLEPGFNSALFKSGEVRSLHLMARQHWLHWTAAELGTEAVSVDVARGPIAGDSTERSYFSGTDAPRVTNLAKAIGPCGQRYPCDSLLLGVPAPEAVPALALDTVVPDASNVEFTNPGAESGGTAGWIVDEGDLDVRTSGDAAGLAAQQGSYCFCGGGAARTEAHQTLLLASAHVFPQQMLELKWWQASGPAGSAAAMGLRFHDENNLPVGEAIAPVQAVTPALGWVQRSVSRQVPAGAETVRLVMIFEREGAGQNDAYLDSLELSAMDYEEPFDCSSFDGWIKGPEGGVTRVEIDPGTGREAPSWRFTQNNSVSYLYKDIGLATSPKARIEADMYAVENLTLMLYASAAGYGVGINVGENGCRLMRYGAWGDQGGSPLAQLASSLKNRWVRVVAEVNTISAAAARLKLRVTRLDSGVAVVSNHEAEIEVNGSCVGFKSRSNETSERSWVDNVLLSVTAPEPDRPESIVFTNYVWTYTNEFGEEGPPSPVSRTVQRSNNAPVRIDTPATAPAGYGISHKTLYRSATGAGSSAYLRVERIPLDQVTYVDSKTDADLGSVLESQLYDLPPADLRGLLAMPNGFLAGFSRNELVFSAQGRYHAFPLDYRLATDYPIVAIGAIDASLVVLTESHPYVATGYTPDAMSMRKLESPQACSAKRSVAHLKDVGIVYASPDGLVAINGQGAPLLLTEGLLTREQWQALNPASLLGVAHDDRYFGFYEKTGGERGGFILDARNGGFGLVFTDLWAQAAYSDPLTDRLLLVMGNQVWQWEGGSTRRPYRWRSRLFQLPRPTAFACAQVRAADYEDLLLTLYADGAPWLTRAVTSAMEFVLPDRLAQASLEIELAGTSRVQSVEVAEEMEELE</sequence>
<dbReference type="Gene3D" id="2.60.120.260">
    <property type="entry name" value="Galactose-binding domain-like"/>
    <property type="match status" value="1"/>
</dbReference>
<gene>
    <name evidence="1" type="ORF">C3942_07440</name>
</gene>
<comment type="caution">
    <text evidence="1">The sequence shown here is derived from an EMBL/GenBank/DDBJ whole genome shotgun (WGS) entry which is preliminary data.</text>
</comment>
<proteinExistence type="predicted"/>
<organism evidence="1 2">
    <name type="scientific">Solimonas fluminis</name>
    <dbReference type="NCBI Taxonomy" id="2086571"/>
    <lineage>
        <taxon>Bacteria</taxon>
        <taxon>Pseudomonadati</taxon>
        <taxon>Pseudomonadota</taxon>
        <taxon>Gammaproteobacteria</taxon>
        <taxon>Nevskiales</taxon>
        <taxon>Nevskiaceae</taxon>
        <taxon>Solimonas</taxon>
    </lineage>
</organism>
<dbReference type="Proteomes" id="UP000238220">
    <property type="component" value="Unassembled WGS sequence"/>
</dbReference>
<dbReference type="RefSeq" id="WP_104229745.1">
    <property type="nucleotide sequence ID" value="NZ_PSNW01000003.1"/>
</dbReference>